<evidence type="ECO:0000256" key="3">
    <source>
        <dbReference type="ARBA" id="ARBA00022771"/>
    </source>
</evidence>
<keyword evidence="3 9" id="KW-0863">Zinc-finger</keyword>
<dbReference type="InterPro" id="IPR004333">
    <property type="entry name" value="SBP_dom"/>
</dbReference>
<evidence type="ECO:0000256" key="6">
    <source>
        <dbReference type="ARBA" id="ARBA00023125"/>
    </source>
</evidence>
<dbReference type="Pfam" id="PF03110">
    <property type="entry name" value="SBP"/>
    <property type="match status" value="1"/>
</dbReference>
<dbReference type="PROSITE" id="PS51141">
    <property type="entry name" value="ZF_SBP"/>
    <property type="match status" value="1"/>
</dbReference>
<reference evidence="12" key="1">
    <citation type="submission" date="2017-01" db="EMBL/GenBank/DDBJ databases">
        <title>Transcriptomes of bamboos.</title>
        <authorList>
            <person name="Lin C.-S."/>
            <person name="Yue J.-J."/>
            <person name="Hsiao H.-W."/>
            <person name="Yang L.-H."/>
            <person name="Gu X.-P."/>
            <person name="Shih M.-C."/>
        </authorList>
    </citation>
    <scope>NUCLEOTIDE SEQUENCE</scope>
    <source>
        <strain evidence="12">PhSPL7</strain>
    </source>
</reference>
<keyword evidence="2" id="KW-0479">Metal-binding</keyword>
<organism evidence="12">
    <name type="scientific">Phyllostachys edulis</name>
    <name type="common">Tortoise shell bamboo</name>
    <name type="synonym">Bambusa edulis</name>
    <dbReference type="NCBI Taxonomy" id="38705"/>
    <lineage>
        <taxon>Eukaryota</taxon>
        <taxon>Viridiplantae</taxon>
        <taxon>Streptophyta</taxon>
        <taxon>Embryophyta</taxon>
        <taxon>Tracheophyta</taxon>
        <taxon>Spermatophyta</taxon>
        <taxon>Magnoliopsida</taxon>
        <taxon>Liliopsida</taxon>
        <taxon>Poales</taxon>
        <taxon>Poaceae</taxon>
        <taxon>BOP clade</taxon>
        <taxon>Bambusoideae</taxon>
        <taxon>Arundinarodae</taxon>
        <taxon>Arundinarieae</taxon>
        <taxon>Arundinariinae</taxon>
        <taxon>Phyllostachys</taxon>
    </lineage>
</organism>
<evidence type="ECO:0000256" key="1">
    <source>
        <dbReference type="ARBA" id="ARBA00004123"/>
    </source>
</evidence>
<feature type="compositionally biased region" description="Polar residues" evidence="10">
    <location>
        <begin position="270"/>
        <end position="281"/>
    </location>
</feature>
<feature type="region of interest" description="Disordered" evidence="10">
    <location>
        <begin position="245"/>
        <end position="281"/>
    </location>
</feature>
<dbReference type="EMBL" id="KY444730">
    <property type="protein sequence ID" value="AQQ11872.1"/>
    <property type="molecule type" value="mRNA"/>
</dbReference>
<dbReference type="InterPro" id="IPR036893">
    <property type="entry name" value="SBP_sf"/>
</dbReference>
<dbReference type="GO" id="GO:0008270">
    <property type="term" value="F:zinc ion binding"/>
    <property type="evidence" value="ECO:0007669"/>
    <property type="project" value="UniProtKB-KW"/>
</dbReference>
<name>A0A3S6H6S2_PHYED</name>
<evidence type="ECO:0000256" key="9">
    <source>
        <dbReference type="PROSITE-ProRule" id="PRU00470"/>
    </source>
</evidence>
<feature type="compositionally biased region" description="Basic residues" evidence="10">
    <location>
        <begin position="96"/>
        <end position="106"/>
    </location>
</feature>
<dbReference type="PANTHER" id="PTHR31251">
    <property type="entry name" value="SQUAMOSA PROMOTER-BINDING-LIKE PROTEIN 4"/>
    <property type="match status" value="1"/>
</dbReference>
<evidence type="ECO:0000256" key="7">
    <source>
        <dbReference type="ARBA" id="ARBA00023163"/>
    </source>
</evidence>
<dbReference type="AlphaFoldDB" id="A0A3S6H6S2"/>
<dbReference type="PANTHER" id="PTHR31251:SF222">
    <property type="entry name" value="SQUAMOSA PROMOTER-BINDING-LIKE PROTEIN 7"/>
    <property type="match status" value="1"/>
</dbReference>
<evidence type="ECO:0000259" key="11">
    <source>
        <dbReference type="PROSITE" id="PS51141"/>
    </source>
</evidence>
<keyword evidence="5" id="KW-0805">Transcription regulation</keyword>
<evidence type="ECO:0000256" key="2">
    <source>
        <dbReference type="ARBA" id="ARBA00022723"/>
    </source>
</evidence>
<evidence type="ECO:0000256" key="4">
    <source>
        <dbReference type="ARBA" id="ARBA00022833"/>
    </source>
</evidence>
<dbReference type="SUPFAM" id="SSF103612">
    <property type="entry name" value="SBT domain"/>
    <property type="match status" value="1"/>
</dbReference>
<keyword evidence="6" id="KW-0238">DNA-binding</keyword>
<keyword evidence="8" id="KW-0539">Nucleus</keyword>
<dbReference type="GO" id="GO:0003677">
    <property type="term" value="F:DNA binding"/>
    <property type="evidence" value="ECO:0007669"/>
    <property type="project" value="UniProtKB-KW"/>
</dbReference>
<keyword evidence="7" id="KW-0804">Transcription</keyword>
<dbReference type="FunFam" id="4.10.1100.10:FF:000001">
    <property type="entry name" value="Squamosa promoter-binding-like protein 14"/>
    <property type="match status" value="1"/>
</dbReference>
<proteinExistence type="evidence at transcript level"/>
<evidence type="ECO:0000313" key="12">
    <source>
        <dbReference type="EMBL" id="AQQ11872.1"/>
    </source>
</evidence>
<comment type="subcellular location">
    <subcellularLocation>
        <location evidence="1">Nucleus</location>
    </subcellularLocation>
</comment>
<feature type="domain" description="SBP-type" evidence="11">
    <location>
        <begin position="29"/>
        <end position="106"/>
    </location>
</feature>
<sequence length="281" mass="29728">MPFAGVTAAAAAAAAAEGKRKEKAAAAAVPRCQVEGCHVALAEAKEYHRRHKVCEAHSKAPRVVVHGTEQRFCQQCSRFHAISEFDDNKRSCRRRLAGHNERRRKSNASEAMARGSAHPHGVASFVHGFPPYGTLPTSAAGALSLLSSARAAPWLIPTPDISARSSAALDELIAENRAALLSWHFFTDRSAPVGRVPVEMAGWHAHLQAQAPPVGHAHAGNGVGRHAQGAPVGHVTLDLMQATNTTTGAPFRPVPDRPATARPAKDGNAGCSSDVWTSLEV</sequence>
<dbReference type="GO" id="GO:0005634">
    <property type="term" value="C:nucleus"/>
    <property type="evidence" value="ECO:0007669"/>
    <property type="project" value="UniProtKB-SubCell"/>
</dbReference>
<protein>
    <submittedName>
        <fullName evidence="12">Squamosa-promoter binding protein-like protein</fullName>
    </submittedName>
</protein>
<keyword evidence="4" id="KW-0862">Zinc</keyword>
<evidence type="ECO:0000256" key="8">
    <source>
        <dbReference type="ARBA" id="ARBA00023242"/>
    </source>
</evidence>
<evidence type="ECO:0000256" key="10">
    <source>
        <dbReference type="SAM" id="MobiDB-lite"/>
    </source>
</evidence>
<evidence type="ECO:0000256" key="5">
    <source>
        <dbReference type="ARBA" id="ARBA00023015"/>
    </source>
</evidence>
<accession>A0A3S6H6S2</accession>
<dbReference type="Gene3D" id="4.10.1100.10">
    <property type="entry name" value="Transcription factor, SBP-box domain"/>
    <property type="match status" value="1"/>
</dbReference>
<feature type="region of interest" description="Disordered" evidence="10">
    <location>
        <begin position="96"/>
        <end position="116"/>
    </location>
</feature>
<dbReference type="InterPro" id="IPR044817">
    <property type="entry name" value="SBP-like"/>
</dbReference>